<dbReference type="Proteomes" id="UP001485043">
    <property type="component" value="Unassembled WGS sequence"/>
</dbReference>
<keyword evidence="3" id="KW-1185">Reference proteome</keyword>
<evidence type="ECO:0000256" key="1">
    <source>
        <dbReference type="SAM" id="MobiDB-lite"/>
    </source>
</evidence>
<feature type="compositionally biased region" description="Low complexity" evidence="1">
    <location>
        <begin position="58"/>
        <end position="69"/>
    </location>
</feature>
<reference evidence="2 3" key="1">
    <citation type="journal article" date="2024" name="Nat. Commun.">
        <title>Phylogenomics reveals the evolutionary origins of lichenization in chlorophyte algae.</title>
        <authorList>
            <person name="Puginier C."/>
            <person name="Libourel C."/>
            <person name="Otte J."/>
            <person name="Skaloud P."/>
            <person name="Haon M."/>
            <person name="Grisel S."/>
            <person name="Petersen M."/>
            <person name="Berrin J.G."/>
            <person name="Delaux P.M."/>
            <person name="Dal Grande F."/>
            <person name="Keller J."/>
        </authorList>
    </citation>
    <scope>NUCLEOTIDE SEQUENCE [LARGE SCALE GENOMIC DNA]</scope>
    <source>
        <strain evidence="2 3">SAG 2523</strain>
    </source>
</reference>
<feature type="region of interest" description="Disordered" evidence="1">
    <location>
        <begin position="195"/>
        <end position="217"/>
    </location>
</feature>
<sequence length="217" mass="23807">MSGCSQHDVLHSNHIHQPPHVHRAVLLISACSSCRGDGWTPKHSTPSVASERPWKEVSASSNRAADSSNGVPEGTHPNSCEDHISPATSSQDADLDDVSLLLHFTDQSVSSSRSTAPQSLGALHDEHPNSKPRLRWAETLEAHSRPDHSPNQSAKPGKTCLKERSENHTFPYLEEAQAYEGAILLATNVSDRTAQHSPFRRSVWRSGHKRSRLSCHT</sequence>
<proteinExistence type="predicted"/>
<comment type="caution">
    <text evidence="2">The sequence shown here is derived from an EMBL/GenBank/DDBJ whole genome shotgun (WGS) entry which is preliminary data.</text>
</comment>
<gene>
    <name evidence="2" type="ORF">WJX84_002209</name>
</gene>
<name>A0AAW1TDC5_9CHLO</name>
<dbReference type="AlphaFoldDB" id="A0AAW1TDC5"/>
<dbReference type="EMBL" id="JALJOV010000082">
    <property type="protein sequence ID" value="KAK9867514.1"/>
    <property type="molecule type" value="Genomic_DNA"/>
</dbReference>
<feature type="compositionally biased region" description="Basic residues" evidence="1">
    <location>
        <begin position="198"/>
        <end position="217"/>
    </location>
</feature>
<feature type="region of interest" description="Disordered" evidence="1">
    <location>
        <begin position="107"/>
        <end position="131"/>
    </location>
</feature>
<protein>
    <submittedName>
        <fullName evidence="2">Uncharacterized protein</fullName>
    </submittedName>
</protein>
<feature type="region of interest" description="Disordered" evidence="1">
    <location>
        <begin position="37"/>
        <end position="92"/>
    </location>
</feature>
<accession>A0AAW1TDC5</accession>
<evidence type="ECO:0000313" key="3">
    <source>
        <dbReference type="Proteomes" id="UP001485043"/>
    </source>
</evidence>
<organism evidence="2 3">
    <name type="scientific">Apatococcus fuscideae</name>
    <dbReference type="NCBI Taxonomy" id="2026836"/>
    <lineage>
        <taxon>Eukaryota</taxon>
        <taxon>Viridiplantae</taxon>
        <taxon>Chlorophyta</taxon>
        <taxon>core chlorophytes</taxon>
        <taxon>Trebouxiophyceae</taxon>
        <taxon>Chlorellales</taxon>
        <taxon>Chlorellaceae</taxon>
        <taxon>Apatococcus</taxon>
    </lineage>
</organism>
<feature type="compositionally biased region" description="Polar residues" evidence="1">
    <location>
        <begin position="107"/>
        <end position="118"/>
    </location>
</feature>
<evidence type="ECO:0000313" key="2">
    <source>
        <dbReference type="EMBL" id="KAK9867514.1"/>
    </source>
</evidence>